<accession>A0A9X2XES6</accession>
<keyword evidence="3 4" id="KW-0067">ATP-binding</keyword>
<comment type="catalytic activity">
    <reaction evidence="4">
        <text>L-cysteine + L-glutamate + ATP = gamma-L-glutamyl-L-cysteine + ADP + phosphate + H(+)</text>
        <dbReference type="Rhea" id="RHEA:13285"/>
        <dbReference type="ChEBI" id="CHEBI:15378"/>
        <dbReference type="ChEBI" id="CHEBI:29985"/>
        <dbReference type="ChEBI" id="CHEBI:30616"/>
        <dbReference type="ChEBI" id="CHEBI:35235"/>
        <dbReference type="ChEBI" id="CHEBI:43474"/>
        <dbReference type="ChEBI" id="CHEBI:58173"/>
        <dbReference type="ChEBI" id="CHEBI:456216"/>
        <dbReference type="EC" id="6.3.2.2"/>
    </reaction>
</comment>
<dbReference type="Proteomes" id="UP001139955">
    <property type="component" value="Unassembled WGS sequence"/>
</dbReference>
<dbReference type="SUPFAM" id="SSF55931">
    <property type="entry name" value="Glutamine synthetase/guanido kinase"/>
    <property type="match status" value="1"/>
</dbReference>
<dbReference type="GO" id="GO:0004357">
    <property type="term" value="F:glutamate-cysteine ligase activity"/>
    <property type="evidence" value="ECO:0007669"/>
    <property type="project" value="UniProtKB-EC"/>
</dbReference>
<dbReference type="RefSeq" id="WP_301621316.1">
    <property type="nucleotide sequence ID" value="NZ_JAOSKY010000002.1"/>
</dbReference>
<dbReference type="AlphaFoldDB" id="A0A9X2XES6"/>
<evidence type="ECO:0000256" key="2">
    <source>
        <dbReference type="ARBA" id="ARBA00022741"/>
    </source>
</evidence>
<protein>
    <recommendedName>
        <fullName evidence="4">Putative glutamate--cysteine ligase 2</fullName>
        <ecNumber evidence="4">6.3.2.2</ecNumber>
    </recommendedName>
    <alternativeName>
        <fullName evidence="4">Gamma-glutamylcysteine synthetase 2</fullName>
        <shortName evidence="4">GCS 2</shortName>
        <shortName evidence="4">Gamma-GCS 2</shortName>
    </alternativeName>
</protein>
<keyword evidence="1 4" id="KW-0436">Ligase</keyword>
<evidence type="ECO:0000313" key="6">
    <source>
        <dbReference type="Proteomes" id="UP001139955"/>
    </source>
</evidence>
<dbReference type="NCBIfam" id="NF010039">
    <property type="entry name" value="PRK13515.1"/>
    <property type="match status" value="1"/>
</dbReference>
<dbReference type="InterPro" id="IPR050141">
    <property type="entry name" value="GCL_type2/YbdK_subfam"/>
</dbReference>
<reference evidence="5" key="1">
    <citation type="submission" date="2022-09" db="EMBL/GenBank/DDBJ databases">
        <authorList>
            <person name="Cesa-Luna C."/>
            <person name="Girard L."/>
            <person name="Lood C."/>
            <person name="Hofte M."/>
            <person name="De Mot R."/>
        </authorList>
    </citation>
    <scope>NUCLEOTIDE SEQUENCE</scope>
    <source>
        <strain evidence="5">B1M3-32</strain>
    </source>
</reference>
<dbReference type="InterPro" id="IPR014746">
    <property type="entry name" value="Gln_synth/guanido_kin_cat_dom"/>
</dbReference>
<dbReference type="NCBIfam" id="TIGR02050">
    <property type="entry name" value="gshA_cyan_rel"/>
    <property type="match status" value="1"/>
</dbReference>
<comment type="function">
    <text evidence="4">ATP-dependent carboxylate-amine ligase which exhibits weak glutamate--cysteine ligase activity.</text>
</comment>
<dbReference type="GO" id="GO:0005524">
    <property type="term" value="F:ATP binding"/>
    <property type="evidence" value="ECO:0007669"/>
    <property type="project" value="UniProtKB-KW"/>
</dbReference>
<evidence type="ECO:0000313" key="5">
    <source>
        <dbReference type="EMBL" id="MCU7247348.1"/>
    </source>
</evidence>
<dbReference type="PANTHER" id="PTHR36510">
    <property type="entry name" value="GLUTAMATE--CYSTEINE LIGASE 2-RELATED"/>
    <property type="match status" value="1"/>
</dbReference>
<comment type="caution">
    <text evidence="5">The sequence shown here is derived from an EMBL/GenBank/DDBJ whole genome shotgun (WGS) entry which is preliminary data.</text>
</comment>
<dbReference type="InterPro" id="IPR011793">
    <property type="entry name" value="YbdK"/>
</dbReference>
<proteinExistence type="inferred from homology"/>
<keyword evidence="2 4" id="KW-0547">Nucleotide-binding</keyword>
<sequence length="371" mass="41798">MSEGPRFGIEEEYFITDLASRVMVGQPCRGAIQACRDALGEHFAFEMFQGQIEVASPIFTTLGQATDYLAGAREAVSRSLQPYGLSTISVGSHPLADWRTQMPTDKEHFQQIFRNYGHVAHRSVLSGLHVHVEVTAPVDRVQVMNEVLPWTPLLLALSCSSPFWDGADSGFMSFRQTLCDEWPRMGIPPLFAGQHDYDTHIALLMRTGIIKRPSECWWALRPCARFPTLELRMTDACPRLADALTLASLYRLLIAYALEQKLPGASYTPTSRILLEENRWRAKRSGLQGAFLIEGHEQTFSIAQWLEHADQVMGSTAERMQMHDIFDQVREMIAAGTSADRQRKIFRQGLNDRLPTPLALAQVVDHLLQET</sequence>
<name>A0A9X2XES6_9PSED</name>
<dbReference type="EC" id="6.3.2.2" evidence="4"/>
<dbReference type="GO" id="GO:0042398">
    <property type="term" value="P:modified amino acid biosynthetic process"/>
    <property type="evidence" value="ECO:0007669"/>
    <property type="project" value="InterPro"/>
</dbReference>
<dbReference type="EMBL" id="JAOSKY010000002">
    <property type="protein sequence ID" value="MCU7247348.1"/>
    <property type="molecule type" value="Genomic_DNA"/>
</dbReference>
<gene>
    <name evidence="5" type="ORF">OC940_06000</name>
</gene>
<dbReference type="Gene3D" id="3.30.590.20">
    <property type="match status" value="1"/>
</dbReference>
<reference evidence="5" key="2">
    <citation type="journal article" date="2023" name="mSystems">
        <title>Charting the Lipopeptidome of Nonpathogenic Pseudomonas.</title>
        <authorList>
            <person name="Cesa-Luna C."/>
            <person name="Geudens N."/>
            <person name="Girard L."/>
            <person name="De Roo V."/>
            <person name="Maklad H.R."/>
            <person name="Martins J.C."/>
            <person name="Hofte M."/>
            <person name="De Mot R."/>
        </authorList>
    </citation>
    <scope>NUCLEOTIDE SEQUENCE</scope>
    <source>
        <strain evidence="5">B1M3-32</strain>
    </source>
</reference>
<dbReference type="InterPro" id="IPR006336">
    <property type="entry name" value="GCS2"/>
</dbReference>
<evidence type="ECO:0000256" key="1">
    <source>
        <dbReference type="ARBA" id="ARBA00022598"/>
    </source>
</evidence>
<comment type="similarity">
    <text evidence="4">Belongs to the glutamate--cysteine ligase type 2 family. YbdK subfamily.</text>
</comment>
<evidence type="ECO:0000256" key="3">
    <source>
        <dbReference type="ARBA" id="ARBA00022840"/>
    </source>
</evidence>
<organism evidence="5 6">
    <name type="scientific">Pseudomonas koreensis</name>
    <dbReference type="NCBI Taxonomy" id="198620"/>
    <lineage>
        <taxon>Bacteria</taxon>
        <taxon>Pseudomonadati</taxon>
        <taxon>Pseudomonadota</taxon>
        <taxon>Gammaproteobacteria</taxon>
        <taxon>Pseudomonadales</taxon>
        <taxon>Pseudomonadaceae</taxon>
        <taxon>Pseudomonas</taxon>
    </lineage>
</organism>
<dbReference type="PANTHER" id="PTHR36510:SF1">
    <property type="entry name" value="GLUTAMATE--CYSTEINE LIGASE 2-RELATED"/>
    <property type="match status" value="1"/>
</dbReference>
<dbReference type="Pfam" id="PF04107">
    <property type="entry name" value="GCS2"/>
    <property type="match status" value="1"/>
</dbReference>
<evidence type="ECO:0000256" key="4">
    <source>
        <dbReference type="HAMAP-Rule" id="MF_01609"/>
    </source>
</evidence>
<keyword evidence="6" id="KW-1185">Reference proteome</keyword>
<dbReference type="HAMAP" id="MF_01609">
    <property type="entry name" value="Glu_cys_ligase_2"/>
    <property type="match status" value="1"/>
</dbReference>